<organism evidence="2 3">
    <name type="scientific">Wickerhamomyces pijperi</name>
    <name type="common">Yeast</name>
    <name type="synonym">Pichia pijperi</name>
    <dbReference type="NCBI Taxonomy" id="599730"/>
    <lineage>
        <taxon>Eukaryota</taxon>
        <taxon>Fungi</taxon>
        <taxon>Dikarya</taxon>
        <taxon>Ascomycota</taxon>
        <taxon>Saccharomycotina</taxon>
        <taxon>Saccharomycetes</taxon>
        <taxon>Phaffomycetales</taxon>
        <taxon>Wickerhamomycetaceae</taxon>
        <taxon>Wickerhamomyces</taxon>
    </lineage>
</organism>
<gene>
    <name evidence="2" type="ORF">WICPIJ_004277</name>
</gene>
<feature type="region of interest" description="Disordered" evidence="1">
    <location>
        <begin position="52"/>
        <end position="72"/>
    </location>
</feature>
<proteinExistence type="predicted"/>
<reference evidence="2" key="2">
    <citation type="submission" date="2021-01" db="EMBL/GenBank/DDBJ databases">
        <authorList>
            <person name="Schikora-Tamarit M.A."/>
        </authorList>
    </citation>
    <scope>NUCLEOTIDE SEQUENCE</scope>
    <source>
        <strain evidence="2">CBS2887</strain>
    </source>
</reference>
<name>A0A9P8Q660_WICPI</name>
<evidence type="ECO:0000313" key="2">
    <source>
        <dbReference type="EMBL" id="KAH3684746.1"/>
    </source>
</evidence>
<sequence>MEPKMAAMMKVHLLPKLFWIAVKHWVPIAAPALPKAADKPYKVPLTGVAKDSEEAKPIQLPGPKLPKELKIP</sequence>
<dbReference type="AlphaFoldDB" id="A0A9P8Q660"/>
<dbReference type="EMBL" id="JAEUBG010002350">
    <property type="protein sequence ID" value="KAH3684746.1"/>
    <property type="molecule type" value="Genomic_DNA"/>
</dbReference>
<accession>A0A9P8Q660</accession>
<keyword evidence="3" id="KW-1185">Reference proteome</keyword>
<evidence type="ECO:0000313" key="3">
    <source>
        <dbReference type="Proteomes" id="UP000774326"/>
    </source>
</evidence>
<evidence type="ECO:0000256" key="1">
    <source>
        <dbReference type="SAM" id="MobiDB-lite"/>
    </source>
</evidence>
<protein>
    <submittedName>
        <fullName evidence="2">Uncharacterized protein</fullName>
    </submittedName>
</protein>
<reference evidence="2" key="1">
    <citation type="journal article" date="2021" name="Open Biol.">
        <title>Shared evolutionary footprints suggest mitochondrial oxidative damage underlies multiple complex I losses in fungi.</title>
        <authorList>
            <person name="Schikora-Tamarit M.A."/>
            <person name="Marcet-Houben M."/>
            <person name="Nosek J."/>
            <person name="Gabaldon T."/>
        </authorList>
    </citation>
    <scope>NUCLEOTIDE SEQUENCE</scope>
    <source>
        <strain evidence="2">CBS2887</strain>
    </source>
</reference>
<comment type="caution">
    <text evidence="2">The sequence shown here is derived from an EMBL/GenBank/DDBJ whole genome shotgun (WGS) entry which is preliminary data.</text>
</comment>
<dbReference type="Proteomes" id="UP000774326">
    <property type="component" value="Unassembled WGS sequence"/>
</dbReference>